<dbReference type="Pfam" id="PF13560">
    <property type="entry name" value="HTH_31"/>
    <property type="match status" value="1"/>
</dbReference>
<dbReference type="InterPro" id="IPR010982">
    <property type="entry name" value="Lambda_DNA-bd_dom_sf"/>
</dbReference>
<dbReference type="GO" id="GO:0003700">
    <property type="term" value="F:DNA-binding transcription factor activity"/>
    <property type="evidence" value="ECO:0007669"/>
    <property type="project" value="TreeGrafter"/>
</dbReference>
<gene>
    <name evidence="5" type="ORF">FVF58_10455</name>
</gene>
<dbReference type="EMBL" id="VTUZ01000005">
    <property type="protein sequence ID" value="KAA1013178.1"/>
    <property type="molecule type" value="Genomic_DNA"/>
</dbReference>
<protein>
    <submittedName>
        <fullName evidence="5">Helix-turn-helix transcriptional regulator</fullName>
    </submittedName>
</protein>
<dbReference type="InterPro" id="IPR001387">
    <property type="entry name" value="Cro/C1-type_HTH"/>
</dbReference>
<evidence type="ECO:0000256" key="2">
    <source>
        <dbReference type="ARBA" id="ARBA00023125"/>
    </source>
</evidence>
<evidence type="ECO:0000313" key="5">
    <source>
        <dbReference type="EMBL" id="KAA1013178.1"/>
    </source>
</evidence>
<evidence type="ECO:0000313" key="6">
    <source>
        <dbReference type="Proteomes" id="UP000325273"/>
    </source>
</evidence>
<evidence type="ECO:0000259" key="4">
    <source>
        <dbReference type="PROSITE" id="PS50943"/>
    </source>
</evidence>
<sequence length="83" mass="9434">MTETESKDIDPYLRRRLAAHVRRLRLERRVSQELLSVECGFHRTYVSHIERAAVNITLDNVQRLATGLGVDPAELVSDSESGE</sequence>
<dbReference type="GO" id="GO:0003677">
    <property type="term" value="F:DNA binding"/>
    <property type="evidence" value="ECO:0007669"/>
    <property type="project" value="UniProtKB-KW"/>
</dbReference>
<keyword evidence="6" id="KW-1185">Reference proteome</keyword>
<evidence type="ECO:0000256" key="1">
    <source>
        <dbReference type="ARBA" id="ARBA00023015"/>
    </source>
</evidence>
<dbReference type="PANTHER" id="PTHR46797:SF23">
    <property type="entry name" value="HTH-TYPE TRANSCRIPTIONAL REGULATOR SUTR"/>
    <property type="match status" value="1"/>
</dbReference>
<dbReference type="Proteomes" id="UP000325273">
    <property type="component" value="Unassembled WGS sequence"/>
</dbReference>
<feature type="domain" description="HTH cro/C1-type" evidence="4">
    <location>
        <begin position="21"/>
        <end position="75"/>
    </location>
</feature>
<dbReference type="PROSITE" id="PS50943">
    <property type="entry name" value="HTH_CROC1"/>
    <property type="match status" value="1"/>
</dbReference>
<comment type="caution">
    <text evidence="5">The sequence shown here is derived from an EMBL/GenBank/DDBJ whole genome shotgun (WGS) entry which is preliminary data.</text>
</comment>
<dbReference type="GO" id="GO:0005829">
    <property type="term" value="C:cytosol"/>
    <property type="evidence" value="ECO:0007669"/>
    <property type="project" value="TreeGrafter"/>
</dbReference>
<dbReference type="InterPro" id="IPR050807">
    <property type="entry name" value="TransReg_Diox_bact_type"/>
</dbReference>
<accession>A0A5B0HDR6</accession>
<keyword evidence="3" id="KW-0804">Transcription</keyword>
<dbReference type="PANTHER" id="PTHR46797">
    <property type="entry name" value="HTH-TYPE TRANSCRIPTIONAL REGULATOR"/>
    <property type="match status" value="1"/>
</dbReference>
<dbReference type="SUPFAM" id="SSF47413">
    <property type="entry name" value="lambda repressor-like DNA-binding domains"/>
    <property type="match status" value="1"/>
</dbReference>
<evidence type="ECO:0000256" key="3">
    <source>
        <dbReference type="ARBA" id="ARBA00023163"/>
    </source>
</evidence>
<keyword evidence="2" id="KW-0238">DNA-binding</keyword>
<dbReference type="CDD" id="cd00093">
    <property type="entry name" value="HTH_XRE"/>
    <property type="match status" value="1"/>
</dbReference>
<name>A0A5B0HDR6_9BURK</name>
<dbReference type="AlphaFoldDB" id="A0A5B0HDR6"/>
<dbReference type="RefSeq" id="WP_149669807.1">
    <property type="nucleotide sequence ID" value="NZ_VTUZ01000005.1"/>
</dbReference>
<proteinExistence type="predicted"/>
<keyword evidence="1" id="KW-0805">Transcription regulation</keyword>
<dbReference type="Gene3D" id="1.10.260.40">
    <property type="entry name" value="lambda repressor-like DNA-binding domains"/>
    <property type="match status" value="1"/>
</dbReference>
<organism evidence="5 6">
    <name type="scientific">Paraburkholderia panacisoli</name>
    <dbReference type="NCBI Taxonomy" id="2603818"/>
    <lineage>
        <taxon>Bacteria</taxon>
        <taxon>Pseudomonadati</taxon>
        <taxon>Pseudomonadota</taxon>
        <taxon>Betaproteobacteria</taxon>
        <taxon>Burkholderiales</taxon>
        <taxon>Burkholderiaceae</taxon>
        <taxon>Paraburkholderia</taxon>
    </lineage>
</organism>
<reference evidence="5 6" key="1">
    <citation type="submission" date="2019-08" db="EMBL/GenBank/DDBJ databases">
        <title>Paraburkholderia sp. DCY113.</title>
        <authorList>
            <person name="Kang J."/>
        </authorList>
    </citation>
    <scope>NUCLEOTIDE SEQUENCE [LARGE SCALE GENOMIC DNA]</scope>
    <source>
        <strain evidence="5 6">DCY113</strain>
    </source>
</reference>
<dbReference type="SMART" id="SM00530">
    <property type="entry name" value="HTH_XRE"/>
    <property type="match status" value="1"/>
</dbReference>